<sequence length="149" mass="15979">MNAFYKLTLPVLLLISLTGCMTAQEHRQEIADDSADKMTVGVVQKEIKVGMSGAEVAAILGSPNIVSTDENRNEVWIYDKISTEFVHSSSSGGLSSLILGFGSEVLGGVGGSYNKQAGASSKSQKTLTIILKFDDEGLIRDFAYHASRF</sequence>
<evidence type="ECO:0000256" key="1">
    <source>
        <dbReference type="SAM" id="SignalP"/>
    </source>
</evidence>
<gene>
    <name evidence="2" type="ORF">RI844_01935</name>
</gene>
<keyword evidence="1" id="KW-0732">Signal</keyword>
<accession>A0ABZ0GQY0</accession>
<dbReference type="Proteomes" id="UP001301442">
    <property type="component" value="Chromosome"/>
</dbReference>
<evidence type="ECO:0000313" key="3">
    <source>
        <dbReference type="Proteomes" id="UP001301442"/>
    </source>
</evidence>
<dbReference type="PROSITE" id="PS51257">
    <property type="entry name" value="PROKAR_LIPOPROTEIN"/>
    <property type="match status" value="1"/>
</dbReference>
<keyword evidence="3" id="KW-1185">Reference proteome</keyword>
<protein>
    <recommendedName>
        <fullName evidence="4">Outer membrane protein assembly factor BamE</fullName>
    </recommendedName>
</protein>
<name>A0ABZ0GQY0_9GAMM</name>
<proteinExistence type="predicted"/>
<evidence type="ECO:0000313" key="2">
    <source>
        <dbReference type="EMBL" id="WOH38018.1"/>
    </source>
</evidence>
<dbReference type="EMBL" id="CP136600">
    <property type="protein sequence ID" value="WOH38018.1"/>
    <property type="molecule type" value="Genomic_DNA"/>
</dbReference>
<feature type="signal peptide" evidence="1">
    <location>
        <begin position="1"/>
        <end position="23"/>
    </location>
</feature>
<organism evidence="2 3">
    <name type="scientific">Thalassotalea fonticola</name>
    <dbReference type="NCBI Taxonomy" id="3065649"/>
    <lineage>
        <taxon>Bacteria</taxon>
        <taxon>Pseudomonadati</taxon>
        <taxon>Pseudomonadota</taxon>
        <taxon>Gammaproteobacteria</taxon>
        <taxon>Alteromonadales</taxon>
        <taxon>Colwelliaceae</taxon>
        <taxon>Thalassotalea</taxon>
    </lineage>
</organism>
<evidence type="ECO:0008006" key="4">
    <source>
        <dbReference type="Google" id="ProtNLM"/>
    </source>
</evidence>
<reference evidence="2 3" key="1">
    <citation type="submission" date="2023-09" db="EMBL/GenBank/DDBJ databases">
        <authorList>
            <person name="Qi X."/>
        </authorList>
    </citation>
    <scope>NUCLEOTIDE SEQUENCE [LARGE SCALE GENOMIC DNA]</scope>
    <source>
        <strain evidence="2 3">S1-1</strain>
    </source>
</reference>
<dbReference type="RefSeq" id="WP_348396792.1">
    <property type="nucleotide sequence ID" value="NZ_CP136600.1"/>
</dbReference>
<feature type="chain" id="PRO_5045308649" description="Outer membrane protein assembly factor BamE" evidence="1">
    <location>
        <begin position="24"/>
        <end position="149"/>
    </location>
</feature>